<dbReference type="FunFam" id="3.40.50.720:FF:000084">
    <property type="entry name" value="Short-chain dehydrogenase reductase"/>
    <property type="match status" value="1"/>
</dbReference>
<dbReference type="GO" id="GO:0016616">
    <property type="term" value="F:oxidoreductase activity, acting on the CH-OH group of donors, NAD or NADP as acceptor"/>
    <property type="evidence" value="ECO:0007669"/>
    <property type="project" value="UniProtKB-ARBA"/>
</dbReference>
<name>A0A3N1M9U7_9PROT</name>
<dbReference type="PANTHER" id="PTHR42760">
    <property type="entry name" value="SHORT-CHAIN DEHYDROGENASES/REDUCTASES FAMILY MEMBER"/>
    <property type="match status" value="1"/>
</dbReference>
<dbReference type="Proteomes" id="UP000278222">
    <property type="component" value="Unassembled WGS sequence"/>
</dbReference>
<reference evidence="3 4" key="1">
    <citation type="submission" date="2018-11" db="EMBL/GenBank/DDBJ databases">
        <title>Genomic Encyclopedia of Type Strains, Phase IV (KMG-IV): sequencing the most valuable type-strain genomes for metagenomic binning, comparative biology and taxonomic classification.</title>
        <authorList>
            <person name="Goeker M."/>
        </authorList>
    </citation>
    <scope>NUCLEOTIDE SEQUENCE [LARGE SCALE GENOMIC DNA]</scope>
    <source>
        <strain evidence="3 4">DSM 5900</strain>
    </source>
</reference>
<evidence type="ECO:0000256" key="1">
    <source>
        <dbReference type="ARBA" id="ARBA00006484"/>
    </source>
</evidence>
<dbReference type="SMART" id="SM00822">
    <property type="entry name" value="PKS_KR"/>
    <property type="match status" value="1"/>
</dbReference>
<proteinExistence type="inferred from homology"/>
<comment type="caution">
    <text evidence="3">The sequence shown here is derived from an EMBL/GenBank/DDBJ whole genome shotgun (WGS) entry which is preliminary data.</text>
</comment>
<dbReference type="RefSeq" id="WP_123689334.1">
    <property type="nucleotide sequence ID" value="NZ_AP019700.1"/>
</dbReference>
<accession>A0A3N1M9U7</accession>
<dbReference type="EMBL" id="RJKX01000013">
    <property type="protein sequence ID" value="ROQ00009.1"/>
    <property type="molecule type" value="Genomic_DNA"/>
</dbReference>
<dbReference type="InterPro" id="IPR020904">
    <property type="entry name" value="Sc_DH/Rdtase_CS"/>
</dbReference>
<dbReference type="CDD" id="cd05233">
    <property type="entry name" value="SDR_c"/>
    <property type="match status" value="1"/>
</dbReference>
<dbReference type="InterPro" id="IPR002347">
    <property type="entry name" value="SDR_fam"/>
</dbReference>
<dbReference type="AlphaFoldDB" id="A0A3N1M9U7"/>
<evidence type="ECO:0000313" key="3">
    <source>
        <dbReference type="EMBL" id="ROQ00009.1"/>
    </source>
</evidence>
<dbReference type="PANTHER" id="PTHR42760:SF129">
    <property type="entry name" value="OXIDOREDUCTASE"/>
    <property type="match status" value="1"/>
</dbReference>
<dbReference type="InterPro" id="IPR057326">
    <property type="entry name" value="KR_dom"/>
</dbReference>
<dbReference type="Pfam" id="PF13561">
    <property type="entry name" value="adh_short_C2"/>
    <property type="match status" value="1"/>
</dbReference>
<keyword evidence="4" id="KW-1185">Reference proteome</keyword>
<dbReference type="PRINTS" id="PR00080">
    <property type="entry name" value="SDRFAMILY"/>
</dbReference>
<dbReference type="PRINTS" id="PR00081">
    <property type="entry name" value="GDHRDH"/>
</dbReference>
<dbReference type="PROSITE" id="PS00061">
    <property type="entry name" value="ADH_SHORT"/>
    <property type="match status" value="1"/>
</dbReference>
<protein>
    <submittedName>
        <fullName evidence="3">NAD(P)-dependent dehydrogenase (Short-subunit alcohol dehydrogenase family)</fullName>
    </submittedName>
</protein>
<dbReference type="SUPFAM" id="SSF51735">
    <property type="entry name" value="NAD(P)-binding Rossmann-fold domains"/>
    <property type="match status" value="1"/>
</dbReference>
<gene>
    <name evidence="3" type="ORF">EDC65_1804</name>
</gene>
<dbReference type="OrthoDB" id="9779623at2"/>
<dbReference type="GO" id="GO:0030497">
    <property type="term" value="P:fatty acid elongation"/>
    <property type="evidence" value="ECO:0007669"/>
    <property type="project" value="TreeGrafter"/>
</dbReference>
<organism evidence="3 4">
    <name type="scientific">Stella humosa</name>
    <dbReference type="NCBI Taxonomy" id="94"/>
    <lineage>
        <taxon>Bacteria</taxon>
        <taxon>Pseudomonadati</taxon>
        <taxon>Pseudomonadota</taxon>
        <taxon>Alphaproteobacteria</taxon>
        <taxon>Rhodospirillales</taxon>
        <taxon>Stellaceae</taxon>
        <taxon>Stella</taxon>
    </lineage>
</organism>
<dbReference type="Gene3D" id="3.40.50.720">
    <property type="entry name" value="NAD(P)-binding Rossmann-like Domain"/>
    <property type="match status" value="1"/>
</dbReference>
<sequence>MTESALVTGGSQGIGRAIAAELARAGFQVINLDREPPQVPCGVHVAVDLADRSATAAALAEVVGRYPVTRLVNNVGIVRPGPVEEQTAEDVEAVMDLNVRTAIQCAEALLPAMREAGFGRIVNISSRAALGKELRSAYAASKSALHGLTKTWALELGQFGITVNAVSPGPIATDLFRRVNPDNSPRTAAIRETIPMRRMGQPEDIAGAVAFFLRQDTSFVTGQVLHVCGGMTVAGVGG</sequence>
<feature type="domain" description="Ketoreductase" evidence="2">
    <location>
        <begin position="3"/>
        <end position="193"/>
    </location>
</feature>
<comment type="similarity">
    <text evidence="1">Belongs to the short-chain dehydrogenases/reductases (SDR) family.</text>
</comment>
<evidence type="ECO:0000313" key="4">
    <source>
        <dbReference type="Proteomes" id="UP000278222"/>
    </source>
</evidence>
<evidence type="ECO:0000259" key="2">
    <source>
        <dbReference type="SMART" id="SM00822"/>
    </source>
</evidence>
<dbReference type="InterPro" id="IPR036291">
    <property type="entry name" value="NAD(P)-bd_dom_sf"/>
</dbReference>